<comment type="caution">
    <text evidence="11">The sequence shown here is derived from an EMBL/GenBank/DDBJ whole genome shotgun (WGS) entry which is preliminary data.</text>
</comment>
<evidence type="ECO:0000256" key="6">
    <source>
        <dbReference type="ARBA" id="ARBA00022989"/>
    </source>
</evidence>
<reference evidence="11 12" key="1">
    <citation type="submission" date="2018-03" db="EMBL/GenBank/DDBJ databases">
        <title>Cereibacter changlensis.</title>
        <authorList>
            <person name="Meyer T.E."/>
            <person name="Miller S."/>
            <person name="Lodha T."/>
            <person name="Gandham S."/>
            <person name="Chintalapati S."/>
            <person name="Chintalapati V.R."/>
        </authorList>
    </citation>
    <scope>NUCLEOTIDE SEQUENCE [LARGE SCALE GENOMIC DNA]</scope>
    <source>
        <strain evidence="11 12">JA139</strain>
    </source>
</reference>
<evidence type="ECO:0000256" key="9">
    <source>
        <dbReference type="SAM" id="Phobius"/>
    </source>
</evidence>
<keyword evidence="8" id="KW-0270">Exopolysaccharide synthesis</keyword>
<evidence type="ECO:0000313" key="11">
    <source>
        <dbReference type="EMBL" id="PTE21117.1"/>
    </source>
</evidence>
<keyword evidence="6 9" id="KW-1133">Transmembrane helix</keyword>
<dbReference type="GO" id="GO:0005886">
    <property type="term" value="C:plasma membrane"/>
    <property type="evidence" value="ECO:0007669"/>
    <property type="project" value="UniProtKB-SubCell"/>
</dbReference>
<comment type="subcellular location">
    <subcellularLocation>
        <location evidence="1">Cell membrane</location>
    </subcellularLocation>
</comment>
<dbReference type="RefSeq" id="WP_107664509.1">
    <property type="nucleotide sequence ID" value="NZ_PZKG01000065.1"/>
</dbReference>
<evidence type="ECO:0000313" key="12">
    <source>
        <dbReference type="Proteomes" id="UP000241010"/>
    </source>
</evidence>
<evidence type="ECO:0000256" key="5">
    <source>
        <dbReference type="ARBA" id="ARBA00022692"/>
    </source>
</evidence>
<keyword evidence="12" id="KW-1185">Reference proteome</keyword>
<organism evidence="11 12">
    <name type="scientific">Cereibacter changlensis JA139</name>
    <dbReference type="NCBI Taxonomy" id="1188249"/>
    <lineage>
        <taxon>Bacteria</taxon>
        <taxon>Pseudomonadati</taxon>
        <taxon>Pseudomonadota</taxon>
        <taxon>Alphaproteobacteria</taxon>
        <taxon>Rhodobacterales</taxon>
        <taxon>Paracoccaceae</taxon>
        <taxon>Cereibacter</taxon>
    </lineage>
</organism>
<dbReference type="GO" id="GO:0016780">
    <property type="term" value="F:phosphotransferase activity, for other substituted phosphate groups"/>
    <property type="evidence" value="ECO:0007669"/>
    <property type="project" value="TreeGrafter"/>
</dbReference>
<dbReference type="AlphaFoldDB" id="A0A2T4JTG6"/>
<dbReference type="Pfam" id="PF02397">
    <property type="entry name" value="Bac_transf"/>
    <property type="match status" value="1"/>
</dbReference>
<evidence type="ECO:0000256" key="7">
    <source>
        <dbReference type="ARBA" id="ARBA00023136"/>
    </source>
</evidence>
<feature type="domain" description="Bacterial sugar transferase" evidence="10">
    <location>
        <begin position="40"/>
        <end position="232"/>
    </location>
</feature>
<evidence type="ECO:0000256" key="4">
    <source>
        <dbReference type="ARBA" id="ARBA00022679"/>
    </source>
</evidence>
<comment type="similarity">
    <text evidence="2">Belongs to the bacterial sugar transferase family.</text>
</comment>
<dbReference type="GO" id="GO:0000271">
    <property type="term" value="P:polysaccharide biosynthetic process"/>
    <property type="evidence" value="ECO:0007669"/>
    <property type="project" value="UniProtKB-KW"/>
</dbReference>
<keyword evidence="7 9" id="KW-0472">Membrane</keyword>
<keyword evidence="5 9" id="KW-0812">Transmembrane</keyword>
<evidence type="ECO:0000256" key="2">
    <source>
        <dbReference type="ARBA" id="ARBA00006464"/>
    </source>
</evidence>
<dbReference type="PANTHER" id="PTHR30576:SF4">
    <property type="entry name" value="UNDECAPRENYL-PHOSPHATE GALACTOSE PHOSPHOTRANSFERASE"/>
    <property type="match status" value="1"/>
</dbReference>
<evidence type="ECO:0000256" key="3">
    <source>
        <dbReference type="ARBA" id="ARBA00022475"/>
    </source>
</evidence>
<accession>A0A2T4JTG6</accession>
<evidence type="ECO:0000259" key="10">
    <source>
        <dbReference type="Pfam" id="PF02397"/>
    </source>
</evidence>
<evidence type="ECO:0000256" key="8">
    <source>
        <dbReference type="ARBA" id="ARBA00023169"/>
    </source>
</evidence>
<keyword evidence="3" id="KW-1003">Cell membrane</keyword>
<dbReference type="InterPro" id="IPR003362">
    <property type="entry name" value="Bact_transf"/>
</dbReference>
<dbReference type="Proteomes" id="UP000241010">
    <property type="component" value="Unassembled WGS sequence"/>
</dbReference>
<proteinExistence type="inferred from homology"/>
<evidence type="ECO:0000256" key="1">
    <source>
        <dbReference type="ARBA" id="ARBA00004236"/>
    </source>
</evidence>
<protein>
    <submittedName>
        <fullName evidence="11">UDP-phosphate galactose phosphotransferase</fullName>
    </submittedName>
</protein>
<feature type="transmembrane region" description="Helical" evidence="9">
    <location>
        <begin position="45"/>
        <end position="68"/>
    </location>
</feature>
<dbReference type="EMBL" id="PZKG01000065">
    <property type="protein sequence ID" value="PTE21117.1"/>
    <property type="molecule type" value="Genomic_DNA"/>
</dbReference>
<gene>
    <name evidence="11" type="ORF">C5F48_13915</name>
</gene>
<dbReference type="PANTHER" id="PTHR30576">
    <property type="entry name" value="COLANIC BIOSYNTHESIS UDP-GLUCOSE LIPID CARRIER TRANSFERASE"/>
    <property type="match status" value="1"/>
</dbReference>
<keyword evidence="4 11" id="KW-0808">Transferase</keyword>
<sequence>MKFNPQSSLTPDQYGPDHIFAASLPSVNDPLTRPVGGVAKRALDILVAVAALIALSPLMLGVALIIAASSNGPIFYGHQRIGFGGRTFRCWKFRSMVVDGDSVLERHLRGNPEAQREWANDRKLRNDPRVTPIGAVIRMLSIDELPQLFNILMGEMSVVGPRPVVAAELRRYNASAGHYLRTRPGLTGMWQVSGRSDLSYDRRVQLDRYYVMRWNILADLSIILRTIPAVLKSRGSC</sequence>
<dbReference type="OrthoDB" id="9808602at2"/>
<name>A0A2T4JTG6_9RHOB</name>